<feature type="domain" description="CHAT" evidence="1">
    <location>
        <begin position="842"/>
        <end position="1123"/>
    </location>
</feature>
<sequence>MDSTTQPGGRLDYTEKKINRLTQRLSWLPRGHTKRPLILGSLACAHDDRFNLLGEVEDLDKAIEYMTIGLVFARDPFPGLPGLIGGLAVFHGKRFQNHDDIRDSDQAIEYASLALSLVSEGPFFLAQLSNLAGYHSQRFERVGDLADLQKAMDYGSRALASTPEGSPQLPFHLGNLGMAYYHQFRRIGDPDDLNKAIEYGTSAVDLTPENDPRLAFHLTNIGMFHDTRFERLGEPMDLEKAIEHGLSAVVLTPNGDPYFSNRLSNLGESYRNRFNHLGELEDIEKSIEYQSDAVDLTPKGHPLLASRLSNLGASHFARFERLGELDDIEKAVEFGTRAVDLTQDGNPALPSVLGDLAMSHNIRFNHLGELDDLEKSIKHQSRAVLLIPNGHPSLPSHFSHLGVFHMTRFERLGKSNDLEKAIKYNSRATSSAPGDHPHLPNWIGNLAISYSIRFERSGEPEDLENSIKHQSRALDLTNDGSPELPFRLANIALSYDTRFHQFGEPEDIQKAIDSLSRSLALTPDGHPTLSRRHFSLAGCCLSQYINTGDVSYLQISLSSFRMATGPLSGPPREKFRHALQWAKHSLTHSPLNSTEAYQTTIDLLPQFIWLGATTNQRYEDLLRAEDLAVEAAVVAIRSSNYPLALEWLEHARCVVWNQSLMLRSPLDELYSLDPSLALRLQSIAGLLQNASSDSRGSETYSAGLTTPEKAAQEHRRMAKEYGDLLSRARKFPGFEDFLRPMKSKDLVRAARHGPIVVINCHSDQCDALVITPGQDTVNHVPLPNFTGEKARSARSEIESSLRSKGIRERGFKRLSKPGKKDNFGSVLAALWHDVVKPVLDYLGYTAHPPSYQHSNADETSKDDVTPGFLPHITWCPTGAMTFLPLHAAGDYSQPHSRVFEYVVSSYTPTLTALLSSTPSTPSGTFRLLAVGQETTPGHSELPGVIKELACVEAHMQDKAGYSQLVDHQATKISVLDAMENSDWVHLACHAHQNVVDPTKSGVFLHDGILDLTAIHRRSFKNKGLAFLSACQTATGDEALPDEAIHLASGMLVAGYPSVVATMWSVSDDDAPFVADIVYGELMETGKIGNGEVGKALHCATEKLRNKVGEEQFGRWVPYIHIGS</sequence>
<dbReference type="SUPFAM" id="SSF81901">
    <property type="entry name" value="HCP-like"/>
    <property type="match status" value="1"/>
</dbReference>
<dbReference type="Proteomes" id="UP000059188">
    <property type="component" value="Unassembled WGS sequence"/>
</dbReference>
<gene>
    <name evidence="2" type="ORF">RSOLAG1IB_01888</name>
</gene>
<dbReference type="OrthoDB" id="9991317at2759"/>
<dbReference type="InterPro" id="IPR011990">
    <property type="entry name" value="TPR-like_helical_dom_sf"/>
</dbReference>
<dbReference type="EMBL" id="LN679101">
    <property type="protein sequence ID" value="CEL55876.1"/>
    <property type="molecule type" value="Genomic_DNA"/>
</dbReference>
<reference evidence="2 3" key="1">
    <citation type="submission" date="2014-11" db="EMBL/GenBank/DDBJ databases">
        <authorList>
            <person name="Wibberg Daniel"/>
        </authorList>
    </citation>
    <scope>NUCLEOTIDE SEQUENCE [LARGE SCALE GENOMIC DNA]</scope>
    <source>
        <strain evidence="2">Rhizoctonia solani AG1-IB 7/3/14</strain>
    </source>
</reference>
<evidence type="ECO:0000313" key="3">
    <source>
        <dbReference type="Proteomes" id="UP000059188"/>
    </source>
</evidence>
<dbReference type="Pfam" id="PF12770">
    <property type="entry name" value="CHAT"/>
    <property type="match status" value="1"/>
</dbReference>
<dbReference type="STRING" id="1108050.A0A0B7FCV0"/>
<evidence type="ECO:0000259" key="1">
    <source>
        <dbReference type="Pfam" id="PF12770"/>
    </source>
</evidence>
<dbReference type="AlphaFoldDB" id="A0A0B7FCV0"/>
<name>A0A0B7FCV0_THACB</name>
<proteinExistence type="predicted"/>
<dbReference type="Gene3D" id="1.25.40.10">
    <property type="entry name" value="Tetratricopeptide repeat domain"/>
    <property type="match status" value="3"/>
</dbReference>
<accession>A0A0B7FCV0</accession>
<evidence type="ECO:0000313" key="2">
    <source>
        <dbReference type="EMBL" id="CEL55876.1"/>
    </source>
</evidence>
<organism evidence="2 3">
    <name type="scientific">Thanatephorus cucumeris (strain AG1-IB / isolate 7/3/14)</name>
    <name type="common">Lettuce bottom rot fungus</name>
    <name type="synonym">Rhizoctonia solani</name>
    <dbReference type="NCBI Taxonomy" id="1108050"/>
    <lineage>
        <taxon>Eukaryota</taxon>
        <taxon>Fungi</taxon>
        <taxon>Dikarya</taxon>
        <taxon>Basidiomycota</taxon>
        <taxon>Agaricomycotina</taxon>
        <taxon>Agaricomycetes</taxon>
        <taxon>Cantharellales</taxon>
        <taxon>Ceratobasidiaceae</taxon>
        <taxon>Rhizoctonia</taxon>
        <taxon>Rhizoctonia solani AG-1</taxon>
    </lineage>
</organism>
<protein>
    <recommendedName>
        <fullName evidence="1">CHAT domain-containing protein</fullName>
    </recommendedName>
</protein>
<keyword evidence="3" id="KW-1185">Reference proteome</keyword>
<dbReference type="InterPro" id="IPR024983">
    <property type="entry name" value="CHAT_dom"/>
</dbReference>